<dbReference type="SUPFAM" id="SSF48264">
    <property type="entry name" value="Cytochrome P450"/>
    <property type="match status" value="1"/>
</dbReference>
<name>A0A6I9VJ34_BACDO</name>
<dbReference type="GO" id="GO:0005789">
    <property type="term" value="C:endoplasmic reticulum membrane"/>
    <property type="evidence" value="ECO:0007669"/>
    <property type="project" value="UniProtKB-SubCell"/>
</dbReference>
<dbReference type="KEGG" id="bdr:105230837"/>
<keyword evidence="13" id="KW-1185">Reference proteome</keyword>
<evidence type="ECO:0000256" key="3">
    <source>
        <dbReference type="ARBA" id="ARBA00004174"/>
    </source>
</evidence>
<dbReference type="InterPro" id="IPR036396">
    <property type="entry name" value="Cyt_P450_sf"/>
</dbReference>
<comment type="similarity">
    <text evidence="5 12">Belongs to the cytochrome P450 family.</text>
</comment>
<comment type="cofactor">
    <cofactor evidence="1 11">
        <name>heme</name>
        <dbReference type="ChEBI" id="CHEBI:30413"/>
    </cofactor>
</comment>
<dbReference type="InterPro" id="IPR017972">
    <property type="entry name" value="Cyt_P450_CS"/>
</dbReference>
<feature type="binding site" description="axial binding residue" evidence="11">
    <location>
        <position position="443"/>
    </location>
    <ligand>
        <name>heme</name>
        <dbReference type="ChEBI" id="CHEBI:30413"/>
    </ligand>
    <ligandPart>
        <name>Fe</name>
        <dbReference type="ChEBI" id="CHEBI:18248"/>
    </ligandPart>
</feature>
<keyword evidence="8 12" id="KW-0560">Oxidoreductase</keyword>
<dbReference type="AlphaFoldDB" id="A0A6I9VJ34"/>
<evidence type="ECO:0000256" key="12">
    <source>
        <dbReference type="RuleBase" id="RU000461"/>
    </source>
</evidence>
<gene>
    <name evidence="14" type="primary">LOC105230837</name>
</gene>
<evidence type="ECO:0000256" key="2">
    <source>
        <dbReference type="ARBA" id="ARBA00003690"/>
    </source>
</evidence>
<keyword evidence="7 11" id="KW-0479">Metal-binding</keyword>
<dbReference type="PROSITE" id="PS00086">
    <property type="entry name" value="CYTOCHROME_P450"/>
    <property type="match status" value="1"/>
</dbReference>
<dbReference type="OrthoDB" id="1470350at2759"/>
<dbReference type="GO" id="GO:0004497">
    <property type="term" value="F:monooxygenase activity"/>
    <property type="evidence" value="ECO:0007669"/>
    <property type="project" value="UniProtKB-KW"/>
</dbReference>
<protein>
    <submittedName>
        <fullName evidence="14">Probable cytochrome P450 313a4</fullName>
    </submittedName>
</protein>
<evidence type="ECO:0000256" key="10">
    <source>
        <dbReference type="ARBA" id="ARBA00023033"/>
    </source>
</evidence>
<keyword evidence="6 11" id="KW-0349">Heme</keyword>
<comment type="subcellular location">
    <subcellularLocation>
        <location evidence="4">Endoplasmic reticulum membrane</location>
        <topology evidence="4">Peripheral membrane protein</topology>
    </subcellularLocation>
    <subcellularLocation>
        <location evidence="3">Microsome membrane</location>
        <topology evidence="3">Peripheral membrane protein</topology>
    </subcellularLocation>
</comment>
<evidence type="ECO:0000256" key="8">
    <source>
        <dbReference type="ARBA" id="ARBA00023002"/>
    </source>
</evidence>
<evidence type="ECO:0000256" key="9">
    <source>
        <dbReference type="ARBA" id="ARBA00023004"/>
    </source>
</evidence>
<dbReference type="GeneID" id="105230837"/>
<dbReference type="Gene3D" id="1.10.630.10">
    <property type="entry name" value="Cytochrome P450"/>
    <property type="match status" value="1"/>
</dbReference>
<dbReference type="RefSeq" id="XP_011210127.2">
    <property type="nucleotide sequence ID" value="XM_011211825.3"/>
</dbReference>
<evidence type="ECO:0000256" key="1">
    <source>
        <dbReference type="ARBA" id="ARBA00001971"/>
    </source>
</evidence>
<keyword evidence="9 11" id="KW-0408">Iron</keyword>
<comment type="function">
    <text evidence="2">May be involved in the metabolism of insect hormones and in the breakdown of synthetic insecticides.</text>
</comment>
<dbReference type="GO" id="GO:0020037">
    <property type="term" value="F:heme binding"/>
    <property type="evidence" value="ECO:0007669"/>
    <property type="project" value="InterPro"/>
</dbReference>
<accession>A0A6I9VJ34</accession>
<evidence type="ECO:0000313" key="13">
    <source>
        <dbReference type="Proteomes" id="UP001652620"/>
    </source>
</evidence>
<evidence type="ECO:0000256" key="11">
    <source>
        <dbReference type="PIRSR" id="PIRSR602403-1"/>
    </source>
</evidence>
<dbReference type="Pfam" id="PF00067">
    <property type="entry name" value="p450"/>
    <property type="match status" value="1"/>
</dbReference>
<dbReference type="Proteomes" id="UP001652620">
    <property type="component" value="Chromosome 2"/>
</dbReference>
<dbReference type="InterPro" id="IPR050196">
    <property type="entry name" value="Cytochrome_P450_Monoox"/>
</dbReference>
<dbReference type="PANTHER" id="PTHR24291">
    <property type="entry name" value="CYTOCHROME P450 FAMILY 4"/>
    <property type="match status" value="1"/>
</dbReference>
<evidence type="ECO:0000256" key="6">
    <source>
        <dbReference type="ARBA" id="ARBA00022617"/>
    </source>
</evidence>
<dbReference type="PANTHER" id="PTHR24291:SF50">
    <property type="entry name" value="BIFUNCTIONAL ALBAFLAVENONE MONOOXYGENASE_TERPENE SYNTHASE"/>
    <property type="match status" value="1"/>
</dbReference>
<evidence type="ECO:0000256" key="7">
    <source>
        <dbReference type="ARBA" id="ARBA00022723"/>
    </source>
</evidence>
<proteinExistence type="inferred from homology"/>
<dbReference type="InterPro" id="IPR002403">
    <property type="entry name" value="Cyt_P450_E_grp-IV"/>
</dbReference>
<reference evidence="14" key="2">
    <citation type="submission" date="2025-08" db="UniProtKB">
        <authorList>
            <consortium name="RefSeq"/>
        </authorList>
    </citation>
    <scope>IDENTIFICATION</scope>
    <source>
        <tissue evidence="14">Adult</tissue>
    </source>
</reference>
<evidence type="ECO:0000256" key="5">
    <source>
        <dbReference type="ARBA" id="ARBA00010617"/>
    </source>
</evidence>
<dbReference type="InterPro" id="IPR001128">
    <property type="entry name" value="Cyt_P450"/>
</dbReference>
<reference evidence="13" key="1">
    <citation type="submission" date="2025-05" db="UniProtKB">
        <authorList>
            <consortium name="RefSeq"/>
        </authorList>
    </citation>
    <scope>NUCLEOTIDE SEQUENCE [LARGE SCALE GENOMIC DNA]</scope>
</reference>
<dbReference type="PRINTS" id="PR00465">
    <property type="entry name" value="EP450IV"/>
</dbReference>
<dbReference type="InParanoid" id="A0A6I9VJ34"/>
<evidence type="ECO:0000256" key="4">
    <source>
        <dbReference type="ARBA" id="ARBA00004406"/>
    </source>
</evidence>
<keyword evidence="10 12" id="KW-0503">Monooxygenase</keyword>
<dbReference type="GO" id="GO:0005506">
    <property type="term" value="F:iron ion binding"/>
    <property type="evidence" value="ECO:0007669"/>
    <property type="project" value="InterPro"/>
</dbReference>
<sequence length="498" mass="56874">MSALISIETLIITAVLLLLYASWRLRQKQKYYSNVTSNLPTIGGLPFIGQSYHLFNVETLLDKLNAGFESMKTSTGCMWMATTPYVLTVDPEVIKHVTTSPDFLSKARDLYTHFDNGVLNGIIMSPVNKWKTNRKAISPFLAHTNILGLFPSFNENAVNVKNKLERLAGLGEQDIYTSINECVLQLSLLTIMGIKIEEGSVKHQELLTAFTDIIGHMSKNIVLNSFGLGFLSNTPHYKRTVKYLQALVRTRIKENLAGNIETEAINYFEENRHSMFHLALKALRKKIFSKKDVEIECFTMIAASYETSVGAAYTCLVMLAMHPEIQERVFQEIHSVFPDAITTVEYDDLQKIPYLDMVISESLRLVPPITILGREVEKDTKLCPGVILPKHTQVYIPIYILHRRKEIWGTDAHRFNPDNFLPENIEERHPYSYMAFSKGPRNCIGFRYAEITLRIMLIHLVRNLKFSTTTKFEDIILIPKVTMTYKNNPQISIEVRAD</sequence>
<organism evidence="13 14">
    <name type="scientific">Bactrocera dorsalis</name>
    <name type="common">Oriental fruit fly</name>
    <name type="synonym">Dacus dorsalis</name>
    <dbReference type="NCBI Taxonomy" id="27457"/>
    <lineage>
        <taxon>Eukaryota</taxon>
        <taxon>Metazoa</taxon>
        <taxon>Ecdysozoa</taxon>
        <taxon>Arthropoda</taxon>
        <taxon>Hexapoda</taxon>
        <taxon>Insecta</taxon>
        <taxon>Pterygota</taxon>
        <taxon>Neoptera</taxon>
        <taxon>Endopterygota</taxon>
        <taxon>Diptera</taxon>
        <taxon>Brachycera</taxon>
        <taxon>Muscomorpha</taxon>
        <taxon>Tephritoidea</taxon>
        <taxon>Tephritidae</taxon>
        <taxon>Bactrocera</taxon>
        <taxon>Bactrocera</taxon>
    </lineage>
</organism>
<dbReference type="GO" id="GO:0016705">
    <property type="term" value="F:oxidoreductase activity, acting on paired donors, with incorporation or reduction of molecular oxygen"/>
    <property type="evidence" value="ECO:0007669"/>
    <property type="project" value="InterPro"/>
</dbReference>
<evidence type="ECO:0000313" key="14">
    <source>
        <dbReference type="RefSeq" id="XP_011210127.2"/>
    </source>
</evidence>